<comment type="caution">
    <text evidence="1">The sequence shown here is derived from an EMBL/GenBank/DDBJ whole genome shotgun (WGS) entry which is preliminary data.</text>
</comment>
<dbReference type="EMBL" id="CABFMQ020000082">
    <property type="protein sequence ID" value="VTZ50559.1"/>
    <property type="molecule type" value="Genomic_DNA"/>
</dbReference>
<name>A0A8B6M696_METTU</name>
<sequence>MSGVLRLTPLFEINESRSYYPVRSFQSGAHIFAGTAAQVTLLTVCSRPTGDGNNGSTADVIVSRNNRNNNYIGVPSFILSGAPKPPPCRTKLGTRLGGI</sequence>
<accession>A0A8B6M696</accession>
<evidence type="ECO:0000313" key="1">
    <source>
        <dbReference type="EMBL" id="VTZ50559.1"/>
    </source>
</evidence>
<protein>
    <submittedName>
        <fullName evidence="1">Uncharacterized protein</fullName>
    </submittedName>
</protein>
<proteinExistence type="predicted"/>
<dbReference type="AlphaFoldDB" id="A0A8B6M696"/>
<keyword evidence="2" id="KW-1185">Reference proteome</keyword>
<evidence type="ECO:0000313" key="2">
    <source>
        <dbReference type="Proteomes" id="UP000485880"/>
    </source>
</evidence>
<organism evidence="1 2">
    <name type="scientific">Methylocella tundrae</name>
    <dbReference type="NCBI Taxonomy" id="227605"/>
    <lineage>
        <taxon>Bacteria</taxon>
        <taxon>Pseudomonadati</taxon>
        <taxon>Pseudomonadota</taxon>
        <taxon>Alphaproteobacteria</taxon>
        <taxon>Hyphomicrobiales</taxon>
        <taxon>Beijerinckiaceae</taxon>
        <taxon>Methylocella</taxon>
    </lineage>
</organism>
<gene>
    <name evidence="1" type="ORF">MPC4_250067</name>
</gene>
<dbReference type="Proteomes" id="UP000485880">
    <property type="component" value="Unassembled WGS sequence"/>
</dbReference>
<reference evidence="1 2" key="1">
    <citation type="submission" date="2019-05" db="EMBL/GenBank/DDBJ databases">
        <authorList>
            <person name="Farhan Ul Haque M."/>
        </authorList>
    </citation>
    <scope>NUCLEOTIDE SEQUENCE [LARGE SCALE GENOMIC DNA]</scope>
    <source>
        <strain evidence="1">2</strain>
    </source>
</reference>